<gene>
    <name evidence="2" type="ORF">KFK09_001396</name>
</gene>
<feature type="region of interest" description="Disordered" evidence="1">
    <location>
        <begin position="1"/>
        <end position="73"/>
    </location>
</feature>
<comment type="caution">
    <text evidence="2">The sequence shown here is derived from an EMBL/GenBank/DDBJ whole genome shotgun (WGS) entry which is preliminary data.</text>
</comment>
<proteinExistence type="predicted"/>
<organism evidence="2 3">
    <name type="scientific">Dendrobium nobile</name>
    <name type="common">Orchid</name>
    <dbReference type="NCBI Taxonomy" id="94219"/>
    <lineage>
        <taxon>Eukaryota</taxon>
        <taxon>Viridiplantae</taxon>
        <taxon>Streptophyta</taxon>
        <taxon>Embryophyta</taxon>
        <taxon>Tracheophyta</taxon>
        <taxon>Spermatophyta</taxon>
        <taxon>Magnoliopsida</taxon>
        <taxon>Liliopsida</taxon>
        <taxon>Asparagales</taxon>
        <taxon>Orchidaceae</taxon>
        <taxon>Epidendroideae</taxon>
        <taxon>Malaxideae</taxon>
        <taxon>Dendrobiinae</taxon>
        <taxon>Dendrobium</taxon>
    </lineage>
</organism>
<dbReference type="Proteomes" id="UP000829196">
    <property type="component" value="Unassembled WGS sequence"/>
</dbReference>
<accession>A0A8T3C511</accession>
<evidence type="ECO:0000313" key="2">
    <source>
        <dbReference type="EMBL" id="KAI0528853.1"/>
    </source>
</evidence>
<name>A0A8T3C511_DENNO</name>
<protein>
    <submittedName>
        <fullName evidence="2">Uncharacterized protein</fullName>
    </submittedName>
</protein>
<dbReference type="AlphaFoldDB" id="A0A8T3C511"/>
<evidence type="ECO:0000313" key="3">
    <source>
        <dbReference type="Proteomes" id="UP000829196"/>
    </source>
</evidence>
<feature type="compositionally biased region" description="Basic and acidic residues" evidence="1">
    <location>
        <begin position="29"/>
        <end position="43"/>
    </location>
</feature>
<evidence type="ECO:0000256" key="1">
    <source>
        <dbReference type="SAM" id="MobiDB-lite"/>
    </source>
</evidence>
<reference evidence="2" key="1">
    <citation type="journal article" date="2022" name="Front. Genet.">
        <title>Chromosome-Scale Assembly of the Dendrobium nobile Genome Provides Insights Into the Molecular Mechanism of the Biosynthesis of the Medicinal Active Ingredient of Dendrobium.</title>
        <authorList>
            <person name="Xu Q."/>
            <person name="Niu S.-C."/>
            <person name="Li K.-L."/>
            <person name="Zheng P.-J."/>
            <person name="Zhang X.-J."/>
            <person name="Jia Y."/>
            <person name="Liu Y."/>
            <person name="Niu Y.-X."/>
            <person name="Yu L.-H."/>
            <person name="Chen D.-F."/>
            <person name="Zhang G.-Q."/>
        </authorList>
    </citation>
    <scope>NUCLEOTIDE SEQUENCE</scope>
    <source>
        <tissue evidence="2">Leaf</tissue>
    </source>
</reference>
<dbReference type="EMBL" id="JAGYWB010000002">
    <property type="protein sequence ID" value="KAI0528853.1"/>
    <property type="molecule type" value="Genomic_DNA"/>
</dbReference>
<keyword evidence="3" id="KW-1185">Reference proteome</keyword>
<sequence>MQEEKSKQSGQGNSEWKTELPATGNCVDSSRETEWTTEKLNSRHEKKPSSHQFKGKNRSSTISKRNNPQIITNQTLRSRINTSKNLRAPSPTLSSVIFHHRSYKIKLHRVQNIKKKLKKIIK</sequence>
<feature type="compositionally biased region" description="Polar residues" evidence="1">
    <location>
        <begin position="58"/>
        <end position="73"/>
    </location>
</feature>